<dbReference type="PROSITE" id="PS50893">
    <property type="entry name" value="ABC_TRANSPORTER_2"/>
    <property type="match status" value="2"/>
</dbReference>
<gene>
    <name evidence="10" type="ORF">SAMN04488035_0665</name>
</gene>
<organism evidence="10 11">
    <name type="scientific">Flavimobilis marinus</name>
    <dbReference type="NCBI Taxonomy" id="285351"/>
    <lineage>
        <taxon>Bacteria</taxon>
        <taxon>Bacillati</taxon>
        <taxon>Actinomycetota</taxon>
        <taxon>Actinomycetes</taxon>
        <taxon>Micrococcales</taxon>
        <taxon>Jonesiaceae</taxon>
        <taxon>Flavimobilis</taxon>
    </lineage>
</organism>
<sequence>MKLELRGITKRFGALVANDHIDLTVEPGEIHCLLGENGAGKSTLMNVLYGLYTADEGQVLLDGEAVAFAGPGDAMAAGIGMVHQHFMLVPVFTVAENVMLGHEATKAGGLLDLDAARRKVREIADRFGFHVDPDAVVEDLPVGVQQRVEIIKALSRDAKVLVFDEPTAVLTPQETDELMGIMRQLKDDGAAIVFITHKLREVRAVADRITVMRRGAVVGQAEPGSSDAELASLMVGRAVELTVRKGAPTYSDALLAVENLEIRDADGLVLVDDVSFTVRGGEVLVVAGVQGNGQTELADALLGLVTPASGSIALDGTNLVGRSVRDFLDAGIGFVPEDRGHDGLVGTFTVAENLILNRTDGAPFVRAGSLQLGERDRFARAKVEEFDIRTQSIETPAGRLSGGNQQKVVLARELSRDLKLFVACQPTRGVDVGSIEFIHKRIIETRDAGVPVVVVATELDEAVALADRILVMYRGRIVGIVPADTPRDVLGLMMAGISAEGHEAA</sequence>
<evidence type="ECO:0000313" key="10">
    <source>
        <dbReference type="EMBL" id="SFE82574.1"/>
    </source>
</evidence>
<dbReference type="PROSITE" id="PS00211">
    <property type="entry name" value="ABC_TRANSPORTER_1"/>
    <property type="match status" value="1"/>
</dbReference>
<dbReference type="CDD" id="cd03216">
    <property type="entry name" value="ABC_Carb_Monos_I"/>
    <property type="match status" value="1"/>
</dbReference>
<evidence type="ECO:0000313" key="11">
    <source>
        <dbReference type="Proteomes" id="UP000198520"/>
    </source>
</evidence>
<dbReference type="GO" id="GO:0005524">
    <property type="term" value="F:ATP binding"/>
    <property type="evidence" value="ECO:0007669"/>
    <property type="project" value="UniProtKB-KW"/>
</dbReference>
<dbReference type="Gene3D" id="3.40.50.300">
    <property type="entry name" value="P-loop containing nucleotide triphosphate hydrolases"/>
    <property type="match status" value="2"/>
</dbReference>
<dbReference type="PANTHER" id="PTHR43790">
    <property type="entry name" value="CARBOHYDRATE TRANSPORT ATP-BINDING PROTEIN MG119-RELATED"/>
    <property type="match status" value="1"/>
</dbReference>
<evidence type="ECO:0000256" key="1">
    <source>
        <dbReference type="ARBA" id="ARBA00004202"/>
    </source>
</evidence>
<dbReference type="InterPro" id="IPR003439">
    <property type="entry name" value="ABC_transporter-like_ATP-bd"/>
</dbReference>
<keyword evidence="2" id="KW-0813">Transport</keyword>
<dbReference type="AlphaFoldDB" id="A0A1I2DPQ0"/>
<keyword evidence="6 10" id="KW-0067">ATP-binding</keyword>
<accession>A0A1I2DPQ0</accession>
<dbReference type="InterPro" id="IPR017871">
    <property type="entry name" value="ABC_transporter-like_CS"/>
</dbReference>
<dbReference type="SUPFAM" id="SSF52540">
    <property type="entry name" value="P-loop containing nucleoside triphosphate hydrolases"/>
    <property type="match status" value="2"/>
</dbReference>
<comment type="subcellular location">
    <subcellularLocation>
        <location evidence="1">Cell membrane</location>
        <topology evidence="1">Peripheral membrane protein</topology>
    </subcellularLocation>
</comment>
<dbReference type="Pfam" id="PF00005">
    <property type="entry name" value="ABC_tran"/>
    <property type="match status" value="2"/>
</dbReference>
<proteinExistence type="predicted"/>
<dbReference type="FunFam" id="3.40.50.300:FF:000127">
    <property type="entry name" value="Ribose import ATP-binding protein RbsA"/>
    <property type="match status" value="1"/>
</dbReference>
<dbReference type="SMART" id="SM00382">
    <property type="entry name" value="AAA"/>
    <property type="match status" value="2"/>
</dbReference>
<dbReference type="RefSeq" id="WP_093375009.1">
    <property type="nucleotide sequence ID" value="NZ_BNAN01000001.1"/>
</dbReference>
<dbReference type="PANTHER" id="PTHR43790:SF4">
    <property type="entry name" value="GUANOSINE IMPORT ATP-BINDING PROTEIN NUPO"/>
    <property type="match status" value="1"/>
</dbReference>
<feature type="domain" description="ABC transporter" evidence="9">
    <location>
        <begin position="3"/>
        <end position="239"/>
    </location>
</feature>
<evidence type="ECO:0000256" key="8">
    <source>
        <dbReference type="ARBA" id="ARBA00023136"/>
    </source>
</evidence>
<feature type="domain" description="ABC transporter" evidence="9">
    <location>
        <begin position="255"/>
        <end position="499"/>
    </location>
</feature>
<protein>
    <submittedName>
        <fullName evidence="10">Nucleoside ABC transporter ATP-binding protein</fullName>
    </submittedName>
</protein>
<evidence type="ECO:0000256" key="6">
    <source>
        <dbReference type="ARBA" id="ARBA00022840"/>
    </source>
</evidence>
<evidence type="ECO:0000256" key="5">
    <source>
        <dbReference type="ARBA" id="ARBA00022741"/>
    </source>
</evidence>
<dbReference type="STRING" id="285351.SAMN04488035_0665"/>
<dbReference type="InterPro" id="IPR027417">
    <property type="entry name" value="P-loop_NTPase"/>
</dbReference>
<reference evidence="11" key="1">
    <citation type="submission" date="2016-10" db="EMBL/GenBank/DDBJ databases">
        <authorList>
            <person name="Varghese N."/>
            <person name="Submissions S."/>
        </authorList>
    </citation>
    <scope>NUCLEOTIDE SEQUENCE [LARGE SCALE GENOMIC DNA]</scope>
    <source>
        <strain evidence="11">DSM 19083</strain>
    </source>
</reference>
<dbReference type="GO" id="GO:0005886">
    <property type="term" value="C:plasma membrane"/>
    <property type="evidence" value="ECO:0007669"/>
    <property type="project" value="UniProtKB-SubCell"/>
</dbReference>
<evidence type="ECO:0000256" key="4">
    <source>
        <dbReference type="ARBA" id="ARBA00022737"/>
    </source>
</evidence>
<evidence type="ECO:0000259" key="9">
    <source>
        <dbReference type="PROSITE" id="PS50893"/>
    </source>
</evidence>
<keyword evidence="4" id="KW-0677">Repeat</keyword>
<dbReference type="GO" id="GO:0016887">
    <property type="term" value="F:ATP hydrolysis activity"/>
    <property type="evidence" value="ECO:0007669"/>
    <property type="project" value="InterPro"/>
</dbReference>
<keyword evidence="7" id="KW-1278">Translocase</keyword>
<name>A0A1I2DPQ0_9MICO</name>
<keyword evidence="11" id="KW-1185">Reference proteome</keyword>
<dbReference type="EMBL" id="FONZ01000001">
    <property type="protein sequence ID" value="SFE82574.1"/>
    <property type="molecule type" value="Genomic_DNA"/>
</dbReference>
<keyword evidence="3" id="KW-1003">Cell membrane</keyword>
<evidence type="ECO:0000256" key="7">
    <source>
        <dbReference type="ARBA" id="ARBA00022967"/>
    </source>
</evidence>
<keyword evidence="5" id="KW-0547">Nucleotide-binding</keyword>
<evidence type="ECO:0000256" key="3">
    <source>
        <dbReference type="ARBA" id="ARBA00022475"/>
    </source>
</evidence>
<dbReference type="OrthoDB" id="39350at2"/>
<dbReference type="InterPro" id="IPR003593">
    <property type="entry name" value="AAA+_ATPase"/>
</dbReference>
<dbReference type="InterPro" id="IPR050107">
    <property type="entry name" value="ABC_carbohydrate_import_ATPase"/>
</dbReference>
<dbReference type="CDD" id="cd03215">
    <property type="entry name" value="ABC_Carb_Monos_II"/>
    <property type="match status" value="1"/>
</dbReference>
<dbReference type="Proteomes" id="UP000198520">
    <property type="component" value="Unassembled WGS sequence"/>
</dbReference>
<keyword evidence="8" id="KW-0472">Membrane</keyword>
<evidence type="ECO:0000256" key="2">
    <source>
        <dbReference type="ARBA" id="ARBA00022448"/>
    </source>
</evidence>